<accession>G6EEE3</accession>
<evidence type="ECO:0000313" key="6">
    <source>
        <dbReference type="EMBL" id="EHJ60366.1"/>
    </source>
</evidence>
<organism evidence="6 7">
    <name type="scientific">Novosphingobium pentaromativorans US6-1</name>
    <dbReference type="NCBI Taxonomy" id="1088721"/>
    <lineage>
        <taxon>Bacteria</taxon>
        <taxon>Pseudomonadati</taxon>
        <taxon>Pseudomonadota</taxon>
        <taxon>Alphaproteobacteria</taxon>
        <taxon>Sphingomonadales</taxon>
        <taxon>Sphingomonadaceae</taxon>
        <taxon>Novosphingobium</taxon>
    </lineage>
</organism>
<feature type="domain" description="Major facilitator superfamily (MFS) profile" evidence="5">
    <location>
        <begin position="1"/>
        <end position="375"/>
    </location>
</feature>
<proteinExistence type="predicted"/>
<dbReference type="Pfam" id="PF07690">
    <property type="entry name" value="MFS_1"/>
    <property type="match status" value="1"/>
</dbReference>
<dbReference type="KEGG" id="npn:JI59_06545"/>
<sequence>MTPAVHAVFGLFLMPLAAEFGWARASISGVLGVLALVGAVSYPMIGRYVDQHGARRTLLIGIFGLALSIAALSLTGGSLIQFYATFAVLAVFGAMAGTPIFQKVIADWFEQNRGTALGVSAGGGCGLGSVVLPVLGAVLVQAWGWRAGYMGISGFMLVIAFPLLWLLLRDRSVSDDTEQMPEREGLTLAEATHTPAFWLVLIALAAGAGGTTAVFSHVVPILSDRGFSIGTGTAVVSVFALVTSGWQIATGRIMDMIQTPRVAVPMYLMAVVGLVLLETGQGMPQLILGGALLGVGLGGQFGALPYFIARYFGVRHFGSIIGAMYSAVIAAQGTTPILLDAVYDAQHSYRIALIGVGGALVAGALLLTLLPRYSRSAQTAEGLMVAGH</sequence>
<reference evidence="6 7" key="1">
    <citation type="journal article" date="2012" name="J. Bacteriol.">
        <title>Genome sequence of benzo(a)pyrene-degrading bacterium Novosphingobium pentaromativorans US6-1.</title>
        <authorList>
            <person name="Luo Y.R."/>
            <person name="Kang S.G."/>
            <person name="Kim S.J."/>
            <person name="Kim M.R."/>
            <person name="Li N."/>
            <person name="Lee J.H."/>
            <person name="Kwon K.K."/>
        </authorList>
    </citation>
    <scope>NUCLEOTIDE SEQUENCE [LARGE SCALE GENOMIC DNA]</scope>
    <source>
        <strain evidence="6 7">US6-1</strain>
    </source>
</reference>
<gene>
    <name evidence="6" type="ORF">NSU_2714</name>
</gene>
<dbReference type="SUPFAM" id="SSF103473">
    <property type="entry name" value="MFS general substrate transporter"/>
    <property type="match status" value="1"/>
</dbReference>
<dbReference type="PANTHER" id="PTHR11360">
    <property type="entry name" value="MONOCARBOXYLATE TRANSPORTER"/>
    <property type="match status" value="1"/>
</dbReference>
<feature type="transmembrane region" description="Helical" evidence="4">
    <location>
        <begin position="227"/>
        <end position="250"/>
    </location>
</feature>
<dbReference type="PANTHER" id="PTHR11360:SF284">
    <property type="entry name" value="EG:103B4.3 PROTEIN-RELATED"/>
    <property type="match status" value="1"/>
</dbReference>
<dbReference type="GO" id="GO:0022857">
    <property type="term" value="F:transmembrane transporter activity"/>
    <property type="evidence" value="ECO:0007669"/>
    <property type="project" value="InterPro"/>
</dbReference>
<keyword evidence="3 4" id="KW-0472">Membrane</keyword>
<feature type="transmembrane region" description="Helical" evidence="4">
    <location>
        <begin position="80"/>
        <end position="101"/>
    </location>
</feature>
<keyword evidence="1 4" id="KW-0812">Transmembrane</keyword>
<dbReference type="PROSITE" id="PS50850">
    <property type="entry name" value="MFS"/>
    <property type="match status" value="1"/>
</dbReference>
<feature type="transmembrane region" description="Helical" evidence="4">
    <location>
        <begin position="27"/>
        <end position="45"/>
    </location>
</feature>
<dbReference type="eggNOG" id="COG2814">
    <property type="taxonomic scope" value="Bacteria"/>
</dbReference>
<dbReference type="Proteomes" id="UP000004030">
    <property type="component" value="Unassembled WGS sequence"/>
</dbReference>
<dbReference type="InterPro" id="IPR050327">
    <property type="entry name" value="Proton-linked_MCT"/>
</dbReference>
<feature type="transmembrane region" description="Helical" evidence="4">
    <location>
        <begin position="351"/>
        <end position="370"/>
    </location>
</feature>
<dbReference type="EMBL" id="AGFM01000039">
    <property type="protein sequence ID" value="EHJ60366.1"/>
    <property type="molecule type" value="Genomic_DNA"/>
</dbReference>
<feature type="transmembrane region" description="Helical" evidence="4">
    <location>
        <begin position="196"/>
        <end position="215"/>
    </location>
</feature>
<protein>
    <submittedName>
        <fullName evidence="6">Major facilitator superfamily MFS_1</fullName>
    </submittedName>
</protein>
<dbReference type="RefSeq" id="WP_007013625.1">
    <property type="nucleotide sequence ID" value="NZ_CP009291.1"/>
</dbReference>
<keyword evidence="2 4" id="KW-1133">Transmembrane helix</keyword>
<feature type="transmembrane region" description="Helical" evidence="4">
    <location>
        <begin position="57"/>
        <end position="74"/>
    </location>
</feature>
<feature type="transmembrane region" description="Helical" evidence="4">
    <location>
        <begin position="121"/>
        <end position="143"/>
    </location>
</feature>
<keyword evidence="7" id="KW-1185">Reference proteome</keyword>
<evidence type="ECO:0000313" key="7">
    <source>
        <dbReference type="Proteomes" id="UP000004030"/>
    </source>
</evidence>
<dbReference type="InterPro" id="IPR020846">
    <property type="entry name" value="MFS_dom"/>
</dbReference>
<dbReference type="STRING" id="1088721.JI59_06545"/>
<evidence type="ECO:0000256" key="2">
    <source>
        <dbReference type="ARBA" id="ARBA00022989"/>
    </source>
</evidence>
<feature type="transmembrane region" description="Helical" evidence="4">
    <location>
        <begin position="262"/>
        <end position="280"/>
    </location>
</feature>
<dbReference type="InterPro" id="IPR011701">
    <property type="entry name" value="MFS"/>
</dbReference>
<evidence type="ECO:0000259" key="5">
    <source>
        <dbReference type="PROSITE" id="PS50850"/>
    </source>
</evidence>
<evidence type="ECO:0000256" key="1">
    <source>
        <dbReference type="ARBA" id="ARBA00022692"/>
    </source>
</evidence>
<evidence type="ECO:0000256" key="4">
    <source>
        <dbReference type="SAM" id="Phobius"/>
    </source>
</evidence>
<dbReference type="InterPro" id="IPR036259">
    <property type="entry name" value="MFS_trans_sf"/>
</dbReference>
<comment type="caution">
    <text evidence="6">The sequence shown here is derived from an EMBL/GenBank/DDBJ whole genome shotgun (WGS) entry which is preliminary data.</text>
</comment>
<dbReference type="PATRIC" id="fig|1088721.3.peg.2681"/>
<dbReference type="Gene3D" id="1.20.1250.20">
    <property type="entry name" value="MFS general substrate transporter like domains"/>
    <property type="match status" value="2"/>
</dbReference>
<feature type="transmembrane region" description="Helical" evidence="4">
    <location>
        <begin position="286"/>
        <end position="308"/>
    </location>
</feature>
<feature type="transmembrane region" description="Helical" evidence="4">
    <location>
        <begin position="320"/>
        <end position="339"/>
    </location>
</feature>
<name>G6EEE3_9SPHN</name>
<feature type="transmembrane region" description="Helical" evidence="4">
    <location>
        <begin position="149"/>
        <end position="168"/>
    </location>
</feature>
<evidence type="ECO:0000256" key="3">
    <source>
        <dbReference type="ARBA" id="ARBA00023136"/>
    </source>
</evidence>
<dbReference type="AlphaFoldDB" id="G6EEE3"/>